<keyword evidence="2" id="KW-0812">Transmembrane</keyword>
<keyword evidence="4" id="KW-1185">Reference proteome</keyword>
<accession>Q1N5P1</accession>
<feature type="transmembrane region" description="Helical" evidence="2">
    <location>
        <begin position="92"/>
        <end position="111"/>
    </location>
</feature>
<dbReference type="RefSeq" id="WP_007017319.1">
    <property type="nucleotide sequence ID" value="NZ_CH724113.1"/>
</dbReference>
<name>Q1N5P1_9GAMM</name>
<dbReference type="HOGENOM" id="CLU_153072_1_0_6"/>
<gene>
    <name evidence="3" type="ORF">RED65_10924</name>
</gene>
<keyword evidence="2" id="KW-1133">Transmembrane helix</keyword>
<proteinExistence type="predicted"/>
<protein>
    <recommendedName>
        <fullName evidence="5">DUF2956 domain-containing protein</fullName>
    </recommendedName>
</protein>
<feature type="region of interest" description="Disordered" evidence="1">
    <location>
        <begin position="1"/>
        <end position="20"/>
    </location>
</feature>
<evidence type="ECO:0000256" key="2">
    <source>
        <dbReference type="SAM" id="Phobius"/>
    </source>
</evidence>
<sequence>MAKYSKNKNQQSDKTQQEAKQIANGIKKLGQTKEQTKLVTQGIAKGIELYKKQQKAKARELDKAQKKAAKAQQQETTEEVQTESVSSKYSALLPWVLLGLSWAGFLSYLLLPV</sequence>
<reference evidence="3 4" key="1">
    <citation type="submission" date="2006-03" db="EMBL/GenBank/DDBJ databases">
        <authorList>
            <person name="Pinhassi J."/>
            <person name="Pedros-Alio C."/>
            <person name="Ferriera S."/>
            <person name="Johnson J."/>
            <person name="Kravitz S."/>
            <person name="Halpern A."/>
            <person name="Remington K."/>
            <person name="Beeson K."/>
            <person name="Tran B."/>
            <person name="Rogers Y.-H."/>
            <person name="Friedman R."/>
            <person name="Venter J.C."/>
        </authorList>
    </citation>
    <scope>NUCLEOTIDE SEQUENCE [LARGE SCALE GENOMIC DNA]</scope>
    <source>
        <strain evidence="3 4">RED65</strain>
    </source>
</reference>
<dbReference type="AlphaFoldDB" id="Q1N5P1"/>
<evidence type="ECO:0000313" key="4">
    <source>
        <dbReference type="Proteomes" id="UP000004263"/>
    </source>
</evidence>
<evidence type="ECO:0008006" key="5">
    <source>
        <dbReference type="Google" id="ProtNLM"/>
    </source>
</evidence>
<dbReference type="EMBL" id="AAQH01000001">
    <property type="protein sequence ID" value="EAT13901.1"/>
    <property type="molecule type" value="Genomic_DNA"/>
</dbReference>
<dbReference type="Proteomes" id="UP000004263">
    <property type="component" value="Unassembled WGS sequence"/>
</dbReference>
<dbReference type="InterPro" id="IPR021339">
    <property type="entry name" value="DUF2956"/>
</dbReference>
<feature type="region of interest" description="Disordered" evidence="1">
    <location>
        <begin position="61"/>
        <end position="80"/>
    </location>
</feature>
<dbReference type="OrthoDB" id="5600789at2"/>
<keyword evidence="2" id="KW-0472">Membrane</keyword>
<evidence type="ECO:0000256" key="1">
    <source>
        <dbReference type="SAM" id="MobiDB-lite"/>
    </source>
</evidence>
<dbReference type="Pfam" id="PF11169">
    <property type="entry name" value="DUF2956"/>
    <property type="match status" value="1"/>
</dbReference>
<evidence type="ECO:0000313" key="3">
    <source>
        <dbReference type="EMBL" id="EAT13901.1"/>
    </source>
</evidence>
<comment type="caution">
    <text evidence="3">The sequence shown here is derived from an EMBL/GenBank/DDBJ whole genome shotgun (WGS) entry which is preliminary data.</text>
</comment>
<organism evidence="3 4">
    <name type="scientific">Bermanella marisrubri</name>
    <dbReference type="NCBI Taxonomy" id="207949"/>
    <lineage>
        <taxon>Bacteria</taxon>
        <taxon>Pseudomonadati</taxon>
        <taxon>Pseudomonadota</taxon>
        <taxon>Gammaproteobacteria</taxon>
        <taxon>Oceanospirillales</taxon>
        <taxon>Oceanospirillaceae</taxon>
        <taxon>Bermanella</taxon>
    </lineage>
</organism>